<keyword evidence="1" id="KW-0732">Signal</keyword>
<sequence>MNKSLNLVGVALLLASSTSAWAASTVDLTVKGLITPNACTPAVSAGGMVDHGKISAKDLVQNNPTTLPKAVLRLTIDCDASIPFALWPIDNRSGTATSSSDFGLGLVNGNKKLGRYYLTPQNLVADGTPAQPIASADGGRTWYSERNWELQTLWGAGTQDDASTLLPIKSLVMDLEVSTQIAPANQFDFSDEAPIDGSATLEVVYL</sequence>
<feature type="chain" id="PRO_5046073323" evidence="1">
    <location>
        <begin position="23"/>
        <end position="206"/>
    </location>
</feature>
<gene>
    <name evidence="2" type="ORF">GIW56_28275</name>
</gene>
<dbReference type="EMBL" id="WKED01000096">
    <property type="protein sequence ID" value="MCF5110701.1"/>
    <property type="molecule type" value="Genomic_DNA"/>
</dbReference>
<dbReference type="RefSeq" id="WP_099167679.1">
    <property type="nucleotide sequence ID" value="NZ_JADUCO010000043.1"/>
</dbReference>
<keyword evidence="3" id="KW-1185">Reference proteome</keyword>
<evidence type="ECO:0000256" key="1">
    <source>
        <dbReference type="SAM" id="SignalP"/>
    </source>
</evidence>
<protein>
    <submittedName>
        <fullName evidence="2">DUF1120 domain-containing protein</fullName>
    </submittedName>
</protein>
<dbReference type="Pfam" id="PF06551">
    <property type="entry name" value="DUF1120"/>
    <property type="match status" value="1"/>
</dbReference>
<feature type="signal peptide" evidence="1">
    <location>
        <begin position="1"/>
        <end position="22"/>
    </location>
</feature>
<proteinExistence type="predicted"/>
<evidence type="ECO:0000313" key="2">
    <source>
        <dbReference type="EMBL" id="MCF5110701.1"/>
    </source>
</evidence>
<dbReference type="Proteomes" id="UP000814003">
    <property type="component" value="Unassembled WGS sequence"/>
</dbReference>
<reference evidence="2 3" key="1">
    <citation type="submission" date="2019-11" db="EMBL/GenBank/DDBJ databases">
        <title>Epiphytic Pseudomonas syringae from cherry orchards.</title>
        <authorList>
            <person name="Hulin M.T."/>
        </authorList>
    </citation>
    <scope>NUCLEOTIDE SEQUENCE [LARGE SCALE GENOMIC DNA]</scope>
    <source>
        <strain evidence="2 3">PA-6-5B</strain>
    </source>
</reference>
<name>A0ABS9FED1_9PSED</name>
<accession>A0ABS9FED1</accession>
<organism evidence="2 3">
    <name type="scientific">Pseudomonas gessardii</name>
    <dbReference type="NCBI Taxonomy" id="78544"/>
    <lineage>
        <taxon>Bacteria</taxon>
        <taxon>Pseudomonadati</taxon>
        <taxon>Pseudomonadota</taxon>
        <taxon>Gammaproteobacteria</taxon>
        <taxon>Pseudomonadales</taxon>
        <taxon>Pseudomonadaceae</taxon>
        <taxon>Pseudomonas</taxon>
    </lineage>
</organism>
<dbReference type="InterPro" id="IPR010546">
    <property type="entry name" value="DUF1120"/>
</dbReference>
<evidence type="ECO:0000313" key="3">
    <source>
        <dbReference type="Proteomes" id="UP000814003"/>
    </source>
</evidence>
<comment type="caution">
    <text evidence="2">The sequence shown here is derived from an EMBL/GenBank/DDBJ whole genome shotgun (WGS) entry which is preliminary data.</text>
</comment>